<evidence type="ECO:0000313" key="2">
    <source>
        <dbReference type="EMBL" id="KAJ3096478.1"/>
    </source>
</evidence>
<proteinExistence type="predicted"/>
<evidence type="ECO:0000256" key="1">
    <source>
        <dbReference type="SAM" id="MobiDB-lite"/>
    </source>
</evidence>
<accession>A0AAD5ST00</accession>
<comment type="caution">
    <text evidence="2">The sequence shown here is derived from an EMBL/GenBank/DDBJ whole genome shotgun (WGS) entry which is preliminary data.</text>
</comment>
<dbReference type="AlphaFoldDB" id="A0AAD5ST00"/>
<feature type="compositionally biased region" description="Basic residues" evidence="1">
    <location>
        <begin position="7"/>
        <end position="18"/>
    </location>
</feature>
<sequence length="155" mass="17517">MLNSQKNTHHRGSRKSIKHRTDSEPIVDDDELCVLEALAIAKAPFDQRRLQAGHDRIMAEMRAEIALERKQKMQIVPDNPNVIVALDIMWSPNCVADSAIFRNAHFQNRVLNYDPQDWQSISSSNAMQTQEQVACVIGFAEIDSLFDQLDASAGR</sequence>
<reference evidence="2" key="1">
    <citation type="submission" date="2020-05" db="EMBL/GenBank/DDBJ databases">
        <title>Phylogenomic resolution of chytrid fungi.</title>
        <authorList>
            <person name="Stajich J.E."/>
            <person name="Amses K."/>
            <person name="Simmons R."/>
            <person name="Seto K."/>
            <person name="Myers J."/>
            <person name="Bonds A."/>
            <person name="Quandt C.A."/>
            <person name="Barry K."/>
            <person name="Liu P."/>
            <person name="Grigoriev I."/>
            <person name="Longcore J.E."/>
            <person name="James T.Y."/>
        </authorList>
    </citation>
    <scope>NUCLEOTIDE SEQUENCE</scope>
    <source>
        <strain evidence="2">JEL0513</strain>
    </source>
</reference>
<dbReference type="Proteomes" id="UP001211907">
    <property type="component" value="Unassembled WGS sequence"/>
</dbReference>
<keyword evidence="3" id="KW-1185">Reference proteome</keyword>
<evidence type="ECO:0000313" key="3">
    <source>
        <dbReference type="Proteomes" id="UP001211907"/>
    </source>
</evidence>
<dbReference type="EMBL" id="JADGJH010002594">
    <property type="protein sequence ID" value="KAJ3096478.1"/>
    <property type="molecule type" value="Genomic_DNA"/>
</dbReference>
<feature type="region of interest" description="Disordered" evidence="1">
    <location>
        <begin position="1"/>
        <end position="23"/>
    </location>
</feature>
<protein>
    <submittedName>
        <fullName evidence="2">Uncharacterized protein</fullName>
    </submittedName>
</protein>
<name>A0AAD5ST00_9FUNG</name>
<gene>
    <name evidence="2" type="ORF">HK100_005554</name>
</gene>
<organism evidence="2 3">
    <name type="scientific">Physocladia obscura</name>
    <dbReference type="NCBI Taxonomy" id="109957"/>
    <lineage>
        <taxon>Eukaryota</taxon>
        <taxon>Fungi</taxon>
        <taxon>Fungi incertae sedis</taxon>
        <taxon>Chytridiomycota</taxon>
        <taxon>Chytridiomycota incertae sedis</taxon>
        <taxon>Chytridiomycetes</taxon>
        <taxon>Chytridiales</taxon>
        <taxon>Chytriomycetaceae</taxon>
        <taxon>Physocladia</taxon>
    </lineage>
</organism>